<evidence type="ECO:0000259" key="10">
    <source>
        <dbReference type="PROSITE" id="PS51007"/>
    </source>
</evidence>
<name>A0A517ZHD2_9PLAN</name>
<dbReference type="PANTHER" id="PTHR30600">
    <property type="entry name" value="CYTOCHROME C PEROXIDASE-RELATED"/>
    <property type="match status" value="1"/>
</dbReference>
<evidence type="ECO:0000256" key="6">
    <source>
        <dbReference type="ARBA" id="ARBA00023004"/>
    </source>
</evidence>
<evidence type="ECO:0000256" key="4">
    <source>
        <dbReference type="ARBA" id="ARBA00022729"/>
    </source>
</evidence>
<feature type="compositionally biased region" description="Basic residues" evidence="8">
    <location>
        <begin position="402"/>
        <end position="411"/>
    </location>
</feature>
<evidence type="ECO:0000256" key="5">
    <source>
        <dbReference type="ARBA" id="ARBA00023002"/>
    </source>
</evidence>
<dbReference type="Proteomes" id="UP000319383">
    <property type="component" value="Chromosome"/>
</dbReference>
<feature type="compositionally biased region" description="Basic residues" evidence="8">
    <location>
        <begin position="335"/>
        <end position="349"/>
    </location>
</feature>
<gene>
    <name evidence="11" type="primary">ccp_1</name>
    <name evidence="11" type="ORF">Mal52_03420</name>
</gene>
<feature type="region of interest" description="Disordered" evidence="8">
    <location>
        <begin position="385"/>
        <end position="424"/>
    </location>
</feature>
<feature type="chain" id="PRO_5021773048" evidence="9">
    <location>
        <begin position="21"/>
        <end position="479"/>
    </location>
</feature>
<dbReference type="PROSITE" id="PS51007">
    <property type="entry name" value="CYTC"/>
    <property type="match status" value="1"/>
</dbReference>
<dbReference type="PANTHER" id="PTHR30600:SF10">
    <property type="entry name" value="BLL6722 PROTEIN"/>
    <property type="match status" value="1"/>
</dbReference>
<feature type="region of interest" description="Disordered" evidence="8">
    <location>
        <begin position="268"/>
        <end position="291"/>
    </location>
</feature>
<dbReference type="InterPro" id="IPR004852">
    <property type="entry name" value="Di-haem_cyt_c_peroxidsae"/>
</dbReference>
<organism evidence="11 12">
    <name type="scientific">Symmachiella dynata</name>
    <dbReference type="NCBI Taxonomy" id="2527995"/>
    <lineage>
        <taxon>Bacteria</taxon>
        <taxon>Pseudomonadati</taxon>
        <taxon>Planctomycetota</taxon>
        <taxon>Planctomycetia</taxon>
        <taxon>Planctomycetales</taxon>
        <taxon>Planctomycetaceae</taxon>
        <taxon>Symmachiella</taxon>
    </lineage>
</organism>
<dbReference type="GO" id="GO:0030313">
    <property type="term" value="C:cell envelope"/>
    <property type="evidence" value="ECO:0007669"/>
    <property type="project" value="UniProtKB-SubCell"/>
</dbReference>
<dbReference type="GO" id="GO:0046872">
    <property type="term" value="F:metal ion binding"/>
    <property type="evidence" value="ECO:0007669"/>
    <property type="project" value="UniProtKB-KW"/>
</dbReference>
<evidence type="ECO:0000256" key="2">
    <source>
        <dbReference type="ARBA" id="ARBA00022617"/>
    </source>
</evidence>
<dbReference type="GO" id="GO:0004130">
    <property type="term" value="F:cytochrome-c peroxidase activity"/>
    <property type="evidence" value="ECO:0007669"/>
    <property type="project" value="UniProtKB-EC"/>
</dbReference>
<evidence type="ECO:0000313" key="12">
    <source>
        <dbReference type="Proteomes" id="UP000319383"/>
    </source>
</evidence>
<dbReference type="InterPro" id="IPR051395">
    <property type="entry name" value="Cytochrome_c_Peroxidase/MauG"/>
</dbReference>
<feature type="domain" description="Cytochrome c" evidence="10">
    <location>
        <begin position="235"/>
        <end position="379"/>
    </location>
</feature>
<evidence type="ECO:0000256" key="8">
    <source>
        <dbReference type="SAM" id="MobiDB-lite"/>
    </source>
</evidence>
<dbReference type="EMBL" id="CP036276">
    <property type="protein sequence ID" value="QDU41887.1"/>
    <property type="molecule type" value="Genomic_DNA"/>
</dbReference>
<dbReference type="GO" id="GO:0009055">
    <property type="term" value="F:electron transfer activity"/>
    <property type="evidence" value="ECO:0007669"/>
    <property type="project" value="InterPro"/>
</dbReference>
<proteinExistence type="predicted"/>
<keyword evidence="2 7" id="KW-0349">Heme</keyword>
<keyword evidence="11" id="KW-0575">Peroxidase</keyword>
<dbReference type="KEGG" id="sdyn:Mal52_03420"/>
<feature type="compositionally biased region" description="Basic and acidic residues" evidence="8">
    <location>
        <begin position="412"/>
        <end position="424"/>
    </location>
</feature>
<dbReference type="AlphaFoldDB" id="A0A517ZHD2"/>
<dbReference type="Pfam" id="PF03150">
    <property type="entry name" value="CCP_MauG"/>
    <property type="match status" value="1"/>
</dbReference>
<feature type="signal peptide" evidence="9">
    <location>
        <begin position="1"/>
        <end position="20"/>
    </location>
</feature>
<keyword evidence="6 7" id="KW-0408">Iron</keyword>
<sequence length="479" mass="52785" precursor="true">MARFTALILAAFTVAIAAQAADDSATALPVPHLPAKTYEYADVTLPPHLLIPDRRYGNAIGTDNTPADNPITNAGAALGRVLFYDKRLSANDTTSCSSCHQQKHGFSDPEKLSKGLHGKRTKRRSMGLTNARFYAPGRFFWDERAATLEDQVLMPIQDEIEMGMNLDDLEIKLRSVDFYPPLFEAAFGTPEINRNRISRALAQFVRSLVSFQSKYDQAFAGGGGVYPTFQKTFNQQELLGLQLFSGGFGVGRSARCDRCHGTTSHISRNATNNGLDLNTDKDNGAGGGRFKAPSLRNIAVRAPYMHDGRFKNLHEVIEHYNSGVQNHPQLDRSLSGRRGRGRGGRRGRRGGGPQNETPERLNLSNTEINALVAFLHTLTDNSFLNDPRFSDPFADPKQRLTSTKRRTPKPKSKPDPADDAERAANREKLASKALKKARAATEPRIKTAKLMLIVKRFAETKAADEAQTLLDAAKNNVLP</sequence>
<keyword evidence="5 11" id="KW-0560">Oxidoreductase</keyword>
<dbReference type="InterPro" id="IPR009056">
    <property type="entry name" value="Cyt_c-like_dom"/>
</dbReference>
<dbReference type="SUPFAM" id="SSF46626">
    <property type="entry name" value="Cytochrome c"/>
    <property type="match status" value="2"/>
</dbReference>
<dbReference type="Gene3D" id="1.10.760.10">
    <property type="entry name" value="Cytochrome c-like domain"/>
    <property type="match status" value="2"/>
</dbReference>
<comment type="subcellular location">
    <subcellularLocation>
        <location evidence="1">Cell envelope</location>
    </subcellularLocation>
</comment>
<feature type="region of interest" description="Disordered" evidence="8">
    <location>
        <begin position="321"/>
        <end position="363"/>
    </location>
</feature>
<evidence type="ECO:0000256" key="3">
    <source>
        <dbReference type="ARBA" id="ARBA00022723"/>
    </source>
</evidence>
<evidence type="ECO:0000256" key="1">
    <source>
        <dbReference type="ARBA" id="ARBA00004196"/>
    </source>
</evidence>
<keyword evidence="4 9" id="KW-0732">Signal</keyword>
<accession>A0A517ZHD2</accession>
<dbReference type="RefSeq" id="WP_145373874.1">
    <property type="nucleotide sequence ID" value="NZ_CP036276.1"/>
</dbReference>
<reference evidence="11 12" key="1">
    <citation type="submission" date="2019-02" db="EMBL/GenBank/DDBJ databases">
        <title>Deep-cultivation of Planctomycetes and their phenomic and genomic characterization uncovers novel biology.</title>
        <authorList>
            <person name="Wiegand S."/>
            <person name="Jogler M."/>
            <person name="Boedeker C."/>
            <person name="Pinto D."/>
            <person name="Vollmers J."/>
            <person name="Rivas-Marin E."/>
            <person name="Kohn T."/>
            <person name="Peeters S.H."/>
            <person name="Heuer A."/>
            <person name="Rast P."/>
            <person name="Oberbeckmann S."/>
            <person name="Bunk B."/>
            <person name="Jeske O."/>
            <person name="Meyerdierks A."/>
            <person name="Storesund J.E."/>
            <person name="Kallscheuer N."/>
            <person name="Luecker S."/>
            <person name="Lage O.M."/>
            <person name="Pohl T."/>
            <person name="Merkel B.J."/>
            <person name="Hornburger P."/>
            <person name="Mueller R.-W."/>
            <person name="Bruemmer F."/>
            <person name="Labrenz M."/>
            <person name="Spormann A.M."/>
            <person name="Op den Camp H."/>
            <person name="Overmann J."/>
            <person name="Amann R."/>
            <person name="Jetten M.S.M."/>
            <person name="Mascher T."/>
            <person name="Medema M.H."/>
            <person name="Devos D.P."/>
            <person name="Kaster A.-K."/>
            <person name="Ovreas L."/>
            <person name="Rohde M."/>
            <person name="Galperin M.Y."/>
            <person name="Jogler C."/>
        </authorList>
    </citation>
    <scope>NUCLEOTIDE SEQUENCE [LARGE SCALE GENOMIC DNA]</scope>
    <source>
        <strain evidence="11 12">Mal52</strain>
    </source>
</reference>
<evidence type="ECO:0000313" key="11">
    <source>
        <dbReference type="EMBL" id="QDU41887.1"/>
    </source>
</evidence>
<feature type="region of interest" description="Disordered" evidence="8">
    <location>
        <begin position="97"/>
        <end position="121"/>
    </location>
</feature>
<keyword evidence="12" id="KW-1185">Reference proteome</keyword>
<dbReference type="FunFam" id="1.10.760.10:FF:000042">
    <property type="entry name" value="Cytochrome c peroxidase"/>
    <property type="match status" value="1"/>
</dbReference>
<evidence type="ECO:0000256" key="7">
    <source>
        <dbReference type="PROSITE-ProRule" id="PRU00433"/>
    </source>
</evidence>
<dbReference type="EC" id="1.11.1.5" evidence="11"/>
<keyword evidence="3 7" id="KW-0479">Metal-binding</keyword>
<dbReference type="InterPro" id="IPR036909">
    <property type="entry name" value="Cyt_c-like_dom_sf"/>
</dbReference>
<protein>
    <submittedName>
        <fullName evidence="11">Cytochrome c551 peroxidase</fullName>
        <ecNumber evidence="11">1.11.1.5</ecNumber>
    </submittedName>
</protein>
<evidence type="ECO:0000256" key="9">
    <source>
        <dbReference type="SAM" id="SignalP"/>
    </source>
</evidence>
<dbReference type="GO" id="GO:0020037">
    <property type="term" value="F:heme binding"/>
    <property type="evidence" value="ECO:0007669"/>
    <property type="project" value="InterPro"/>
</dbReference>